<keyword evidence="11" id="KW-0997">Cell inner membrane</keyword>
<protein>
    <recommendedName>
        <fullName evidence="11">Large-conductance mechanosensitive channel</fullName>
    </recommendedName>
</protein>
<dbReference type="InterPro" id="IPR037673">
    <property type="entry name" value="MSC/AndL"/>
</dbReference>
<evidence type="ECO:0000256" key="6">
    <source>
        <dbReference type="ARBA" id="ARBA00022692"/>
    </source>
</evidence>
<feature type="transmembrane region" description="Helical" evidence="11">
    <location>
        <begin position="67"/>
        <end position="85"/>
    </location>
</feature>
<sequence>MRGNVVDMAMGVIIGGAFGKIVSSLVSDVVMPVLGIFTGGVDFKDLHIVLKEAVGEAPAVTLKYGMFIQNVFDFIIIAFAIFLMIKALNKLKKEEPKVEKVVEPSNEEKLLTEIRDLLKK</sequence>
<dbReference type="HAMAP" id="MF_00115">
    <property type="entry name" value="MscL"/>
    <property type="match status" value="1"/>
</dbReference>
<evidence type="ECO:0000256" key="5">
    <source>
        <dbReference type="ARBA" id="ARBA00022475"/>
    </source>
</evidence>
<proteinExistence type="inferred from homology"/>
<gene>
    <name evidence="11 12" type="primary">mscL</name>
    <name evidence="12" type="ORF">NCTC8540_02043</name>
</gene>
<evidence type="ECO:0000256" key="1">
    <source>
        <dbReference type="ARBA" id="ARBA00004651"/>
    </source>
</evidence>
<keyword evidence="6 11" id="KW-0812">Transmembrane</keyword>
<accession>A0AB38HC07</accession>
<dbReference type="PROSITE" id="PS01327">
    <property type="entry name" value="MSCL"/>
    <property type="match status" value="1"/>
</dbReference>
<evidence type="ECO:0000313" key="13">
    <source>
        <dbReference type="Proteomes" id="UP000254496"/>
    </source>
</evidence>
<comment type="subunit">
    <text evidence="3 11">Homopentamer.</text>
</comment>
<evidence type="ECO:0000256" key="10">
    <source>
        <dbReference type="ARBA" id="ARBA00023303"/>
    </source>
</evidence>
<organism evidence="12 13">
    <name type="scientific">Canicola haemoglobinophilus</name>
    <dbReference type="NCBI Taxonomy" id="733"/>
    <lineage>
        <taxon>Bacteria</taxon>
        <taxon>Pseudomonadati</taxon>
        <taxon>Pseudomonadota</taxon>
        <taxon>Gammaproteobacteria</taxon>
        <taxon>Pasteurellales</taxon>
        <taxon>Pasteurellaceae</taxon>
        <taxon>Canicola</taxon>
    </lineage>
</organism>
<evidence type="ECO:0000256" key="7">
    <source>
        <dbReference type="ARBA" id="ARBA00022989"/>
    </source>
</evidence>
<keyword evidence="8 11" id="KW-0406">Ion transport</keyword>
<dbReference type="Proteomes" id="UP000254496">
    <property type="component" value="Unassembled WGS sequence"/>
</dbReference>
<keyword evidence="9 11" id="KW-0472">Membrane</keyword>
<feature type="transmembrane region" description="Helical" evidence="11">
    <location>
        <begin position="12"/>
        <end position="37"/>
    </location>
</feature>
<dbReference type="InterPro" id="IPR036019">
    <property type="entry name" value="MscL_channel"/>
</dbReference>
<dbReference type="PANTHER" id="PTHR30266">
    <property type="entry name" value="MECHANOSENSITIVE CHANNEL MSCL"/>
    <property type="match status" value="1"/>
</dbReference>
<comment type="similarity">
    <text evidence="2 11">Belongs to the MscL family.</text>
</comment>
<dbReference type="AlphaFoldDB" id="A0AB38HC07"/>
<dbReference type="PANTHER" id="PTHR30266:SF2">
    <property type="entry name" value="LARGE-CONDUCTANCE MECHANOSENSITIVE CHANNEL"/>
    <property type="match status" value="1"/>
</dbReference>
<dbReference type="InterPro" id="IPR019823">
    <property type="entry name" value="Mechanosensitive_channel_CS"/>
</dbReference>
<name>A0AB38HC07_9PAST</name>
<dbReference type="Gene3D" id="1.10.1200.120">
    <property type="entry name" value="Large-conductance mechanosensitive channel, MscL, domain 1"/>
    <property type="match status" value="1"/>
</dbReference>
<dbReference type="NCBIfam" id="TIGR00220">
    <property type="entry name" value="mscL"/>
    <property type="match status" value="1"/>
</dbReference>
<evidence type="ECO:0000256" key="2">
    <source>
        <dbReference type="ARBA" id="ARBA00007254"/>
    </source>
</evidence>
<dbReference type="GO" id="GO:0005886">
    <property type="term" value="C:plasma membrane"/>
    <property type="evidence" value="ECO:0007669"/>
    <property type="project" value="UniProtKB-SubCell"/>
</dbReference>
<evidence type="ECO:0000256" key="8">
    <source>
        <dbReference type="ARBA" id="ARBA00023065"/>
    </source>
</evidence>
<comment type="function">
    <text evidence="11">Channel that opens in response to stretch forces in the membrane lipid bilayer. May participate in the regulation of osmotic pressure changes within the cell.</text>
</comment>
<dbReference type="EMBL" id="UGHJ01000001">
    <property type="protein sequence ID" value="STO69508.1"/>
    <property type="molecule type" value="Genomic_DNA"/>
</dbReference>
<dbReference type="SUPFAM" id="SSF81330">
    <property type="entry name" value="Gated mechanosensitive channel"/>
    <property type="match status" value="1"/>
</dbReference>
<reference evidence="12 13" key="1">
    <citation type="submission" date="2018-06" db="EMBL/GenBank/DDBJ databases">
        <authorList>
            <consortium name="Pathogen Informatics"/>
            <person name="Doyle S."/>
        </authorList>
    </citation>
    <scope>NUCLEOTIDE SEQUENCE [LARGE SCALE GENOMIC DNA]</scope>
    <source>
        <strain evidence="12 13">NCTC8540</strain>
    </source>
</reference>
<evidence type="ECO:0000313" key="12">
    <source>
        <dbReference type="EMBL" id="STO69508.1"/>
    </source>
</evidence>
<keyword evidence="10 11" id="KW-0407">Ion channel</keyword>
<evidence type="ECO:0000256" key="9">
    <source>
        <dbReference type="ARBA" id="ARBA00023136"/>
    </source>
</evidence>
<evidence type="ECO:0000256" key="3">
    <source>
        <dbReference type="ARBA" id="ARBA00011255"/>
    </source>
</evidence>
<comment type="subcellular location">
    <subcellularLocation>
        <location evidence="11">Cell inner membrane</location>
        <topology evidence="11">Multi-pass membrane protein</topology>
    </subcellularLocation>
    <subcellularLocation>
        <location evidence="1">Cell membrane</location>
        <topology evidence="1">Multi-pass membrane protein</topology>
    </subcellularLocation>
</comment>
<keyword evidence="7 11" id="KW-1133">Transmembrane helix</keyword>
<dbReference type="FunFam" id="1.10.1200.120:FF:000001">
    <property type="entry name" value="Large-conductance mechanosensitive channel"/>
    <property type="match status" value="1"/>
</dbReference>
<comment type="caution">
    <text evidence="12">The sequence shown here is derived from an EMBL/GenBank/DDBJ whole genome shotgun (WGS) entry which is preliminary data.</text>
</comment>
<evidence type="ECO:0000256" key="11">
    <source>
        <dbReference type="HAMAP-Rule" id="MF_00115"/>
    </source>
</evidence>
<evidence type="ECO:0000256" key="4">
    <source>
        <dbReference type="ARBA" id="ARBA00022448"/>
    </source>
</evidence>
<keyword evidence="5 11" id="KW-1003">Cell membrane</keyword>
<dbReference type="Pfam" id="PF01741">
    <property type="entry name" value="MscL"/>
    <property type="match status" value="1"/>
</dbReference>
<dbReference type="GO" id="GO:0008381">
    <property type="term" value="F:mechanosensitive monoatomic ion channel activity"/>
    <property type="evidence" value="ECO:0007669"/>
    <property type="project" value="UniProtKB-UniRule"/>
</dbReference>
<dbReference type="NCBIfam" id="NF001843">
    <property type="entry name" value="PRK00567.1-4"/>
    <property type="match status" value="1"/>
</dbReference>
<keyword evidence="4 11" id="KW-0813">Transport</keyword>
<dbReference type="InterPro" id="IPR001185">
    <property type="entry name" value="MS_channel"/>
</dbReference>